<sequence length="195" mass="20967">MSPPNDDNETLHALSTPGTNAPAASTTSNADGPLLPSTSLSPADVPIDPQLLYADFFPARKPDGGLVAEEVYKTHLLTIRFATRANLEFLRNALVRHWYPARATTNPSPDRAVAGPPQTLSIIIPPRPTHSLGQSAGQTDQELLEADFEVDDDALTKQYDVGEGVAEAVFGALDTGGLEEEDEDEELEDMDLDDD</sequence>
<reference evidence="3" key="2">
    <citation type="submission" date="2015-01" db="EMBL/GenBank/DDBJ databases">
        <title>Evolutionary Origins and Diversification of the Mycorrhizal Mutualists.</title>
        <authorList>
            <consortium name="DOE Joint Genome Institute"/>
            <consortium name="Mycorrhizal Genomics Consortium"/>
            <person name="Kohler A."/>
            <person name="Kuo A."/>
            <person name="Nagy L.G."/>
            <person name="Floudas D."/>
            <person name="Copeland A."/>
            <person name="Barry K.W."/>
            <person name="Cichocki N."/>
            <person name="Veneault-Fourrey C."/>
            <person name="LaButti K."/>
            <person name="Lindquist E.A."/>
            <person name="Lipzen A."/>
            <person name="Lundell T."/>
            <person name="Morin E."/>
            <person name="Murat C."/>
            <person name="Riley R."/>
            <person name="Ohm R."/>
            <person name="Sun H."/>
            <person name="Tunlid A."/>
            <person name="Henrissat B."/>
            <person name="Grigoriev I.V."/>
            <person name="Hibbett D.S."/>
            <person name="Martin F."/>
        </authorList>
    </citation>
    <scope>NUCLEOTIDE SEQUENCE [LARGE SCALE GENOMIC DNA]</scope>
    <source>
        <strain evidence="3">LaAM-08-1</strain>
    </source>
</reference>
<protein>
    <submittedName>
        <fullName evidence="2">Uncharacterized protein</fullName>
    </submittedName>
</protein>
<evidence type="ECO:0000313" key="2">
    <source>
        <dbReference type="EMBL" id="KIJ94423.1"/>
    </source>
</evidence>
<feature type="region of interest" description="Disordered" evidence="1">
    <location>
        <begin position="1"/>
        <end position="42"/>
    </location>
</feature>
<feature type="compositionally biased region" description="Low complexity" evidence="1">
    <location>
        <begin position="15"/>
        <end position="30"/>
    </location>
</feature>
<dbReference type="OrthoDB" id="2675946at2759"/>
<organism evidence="2 3">
    <name type="scientific">Laccaria amethystina LaAM-08-1</name>
    <dbReference type="NCBI Taxonomy" id="1095629"/>
    <lineage>
        <taxon>Eukaryota</taxon>
        <taxon>Fungi</taxon>
        <taxon>Dikarya</taxon>
        <taxon>Basidiomycota</taxon>
        <taxon>Agaricomycotina</taxon>
        <taxon>Agaricomycetes</taxon>
        <taxon>Agaricomycetidae</taxon>
        <taxon>Agaricales</taxon>
        <taxon>Agaricineae</taxon>
        <taxon>Hydnangiaceae</taxon>
        <taxon>Laccaria</taxon>
    </lineage>
</organism>
<dbReference type="EMBL" id="KN838795">
    <property type="protein sequence ID" value="KIJ94423.1"/>
    <property type="molecule type" value="Genomic_DNA"/>
</dbReference>
<dbReference type="Proteomes" id="UP000054477">
    <property type="component" value="Unassembled WGS sequence"/>
</dbReference>
<name>A0A0C9WZN0_9AGAR</name>
<keyword evidence="3" id="KW-1185">Reference proteome</keyword>
<proteinExistence type="predicted"/>
<accession>A0A0C9WZN0</accession>
<evidence type="ECO:0000256" key="1">
    <source>
        <dbReference type="SAM" id="MobiDB-lite"/>
    </source>
</evidence>
<dbReference type="HOGENOM" id="CLU_1399347_0_0_1"/>
<reference evidence="2 3" key="1">
    <citation type="submission" date="2014-04" db="EMBL/GenBank/DDBJ databases">
        <authorList>
            <consortium name="DOE Joint Genome Institute"/>
            <person name="Kuo A."/>
            <person name="Kohler A."/>
            <person name="Nagy L.G."/>
            <person name="Floudas D."/>
            <person name="Copeland A."/>
            <person name="Barry K.W."/>
            <person name="Cichocki N."/>
            <person name="Veneault-Fourrey C."/>
            <person name="LaButti K."/>
            <person name="Lindquist E.A."/>
            <person name="Lipzen A."/>
            <person name="Lundell T."/>
            <person name="Morin E."/>
            <person name="Murat C."/>
            <person name="Sun H."/>
            <person name="Tunlid A."/>
            <person name="Henrissat B."/>
            <person name="Grigoriev I.V."/>
            <person name="Hibbett D.S."/>
            <person name="Martin F."/>
            <person name="Nordberg H.P."/>
            <person name="Cantor M.N."/>
            <person name="Hua S.X."/>
        </authorList>
    </citation>
    <scope>NUCLEOTIDE SEQUENCE [LARGE SCALE GENOMIC DNA]</scope>
    <source>
        <strain evidence="2 3">LaAM-08-1</strain>
    </source>
</reference>
<dbReference type="AlphaFoldDB" id="A0A0C9WZN0"/>
<feature type="compositionally biased region" description="Acidic residues" evidence="1">
    <location>
        <begin position="177"/>
        <end position="195"/>
    </location>
</feature>
<gene>
    <name evidence="2" type="ORF">K443DRAFT_683791</name>
</gene>
<evidence type="ECO:0000313" key="3">
    <source>
        <dbReference type="Proteomes" id="UP000054477"/>
    </source>
</evidence>
<feature type="non-terminal residue" evidence="2">
    <location>
        <position position="195"/>
    </location>
</feature>
<feature type="region of interest" description="Disordered" evidence="1">
    <location>
        <begin position="174"/>
        <end position="195"/>
    </location>
</feature>